<dbReference type="GO" id="GO:0072593">
    <property type="term" value="P:reactive oxygen species metabolic process"/>
    <property type="evidence" value="ECO:0007669"/>
    <property type="project" value="Ensembl"/>
</dbReference>
<evidence type="ECO:0000256" key="2">
    <source>
        <dbReference type="ARBA" id="ARBA00004514"/>
    </source>
</evidence>
<dbReference type="GO" id="GO:0051607">
    <property type="term" value="P:defense response to virus"/>
    <property type="evidence" value="ECO:0007669"/>
    <property type="project" value="Ensembl"/>
</dbReference>
<dbReference type="GO" id="GO:0043029">
    <property type="term" value="P:T cell homeostasis"/>
    <property type="evidence" value="ECO:0007669"/>
    <property type="project" value="Ensembl"/>
</dbReference>
<dbReference type="PROSITE" id="PS00108">
    <property type="entry name" value="PROTEIN_KINASE_ST"/>
    <property type="match status" value="1"/>
</dbReference>
<sequence length="482" mass="53084">MSRKLGFSGASASLVPPDDLKNRELVGEGGFGTVFLAWHRKWHCDVAVKIVNSDQLSSEARTMASLDNSYVLRLLGVTENLQWDGVSGPALVTQFMENGSLSGLLQQNCPRPWPLLCRLLWEVVLGMSYLHSLELVHRDLKPSNVLLDSNLHAKLADFGLSAFTGQSQSRTGYKFQKPGGTLAYLAPELLADINKKASKASDIYSFGILMWALLAGREPEVAAQISLVHERIVEKQMRPPVSELPLSSPETPGLEELKKLMQRSWSHEPSDRPPFFPECQETTEKACLGVLGNMDAAVLEVTKFLSEHRNSNRKLSAPNLSQGGKEMDRETTGNQSSWTDSTLSESLNYLTLKQPPTPVPKKYTGLTEESRAPGEQVENARRAMGQTLQAPETSPFRNQTANPFSTATPSPGAQGNQGTMGHDTNSFSRAPESISPTGPFIYHSSYLQVGSYNHMTVHSTATFPEQHLTAFSLGRRDQYPQK</sequence>
<dbReference type="GO" id="GO:0048536">
    <property type="term" value="P:spleen development"/>
    <property type="evidence" value="ECO:0007669"/>
    <property type="project" value="Ensembl"/>
</dbReference>
<dbReference type="GO" id="GO:0070301">
    <property type="term" value="P:cellular response to hydrogen peroxide"/>
    <property type="evidence" value="ECO:0007669"/>
    <property type="project" value="Ensembl"/>
</dbReference>
<evidence type="ECO:0000256" key="3">
    <source>
        <dbReference type="ARBA" id="ARBA00005843"/>
    </source>
</evidence>
<keyword evidence="9" id="KW-0808">Transferase</keyword>
<protein>
    <recommendedName>
        <fullName evidence="18">Receptor-interacting serine/threonine-protein kinase 3</fullName>
        <ecNumber evidence="4">2.7.11.1</ecNumber>
    </recommendedName>
    <alternativeName>
        <fullName evidence="19">RIP-like protein kinase 3</fullName>
    </alternativeName>
    <alternativeName>
        <fullName evidence="20">Receptor-interacting protein 3</fullName>
    </alternativeName>
</protein>
<feature type="domain" description="Protein kinase" evidence="24">
    <location>
        <begin position="20"/>
        <end position="288"/>
    </location>
</feature>
<dbReference type="InterPro" id="IPR008271">
    <property type="entry name" value="Ser/Thr_kinase_AS"/>
</dbReference>
<reference evidence="26" key="1">
    <citation type="journal article" date="2011" name="Nature">
        <title>A high-resolution map of human evolutionary constraint using 29 mammals.</title>
        <authorList>
            <person name="Lindblad-Toh K."/>
            <person name="Garber M."/>
            <person name="Zuk O."/>
            <person name="Lin M.F."/>
            <person name="Parker B.J."/>
            <person name="Washietl S."/>
            <person name="Kheradpour P."/>
            <person name="Ernst J."/>
            <person name="Jordan G."/>
            <person name="Mauceli E."/>
            <person name="Ward L.D."/>
            <person name="Lowe C.B."/>
            <person name="Holloway A.K."/>
            <person name="Clamp M."/>
            <person name="Gnerre S."/>
            <person name="Alfoldi J."/>
            <person name="Beal K."/>
            <person name="Chang J."/>
            <person name="Clawson H."/>
            <person name="Cuff J."/>
            <person name="Di Palma F."/>
            <person name="Fitzgerald S."/>
            <person name="Flicek P."/>
            <person name="Guttman M."/>
            <person name="Hubisz M.J."/>
            <person name="Jaffe D.B."/>
            <person name="Jungreis I."/>
            <person name="Kent W.J."/>
            <person name="Kostka D."/>
            <person name="Lara M."/>
            <person name="Martins A.L."/>
            <person name="Massingham T."/>
            <person name="Moltke I."/>
            <person name="Raney B.J."/>
            <person name="Rasmussen M.D."/>
            <person name="Robinson J."/>
            <person name="Stark A."/>
            <person name="Vilella A.J."/>
            <person name="Wen J."/>
            <person name="Xie X."/>
            <person name="Zody M.C."/>
            <person name="Baldwin J."/>
            <person name="Bloom T."/>
            <person name="Chin C.W."/>
            <person name="Heiman D."/>
            <person name="Nicol R."/>
            <person name="Nusbaum C."/>
            <person name="Young S."/>
            <person name="Wilkinson J."/>
            <person name="Worley K.C."/>
            <person name="Kovar C.L."/>
            <person name="Muzny D.M."/>
            <person name="Gibbs R.A."/>
            <person name="Cree A."/>
            <person name="Dihn H.H."/>
            <person name="Fowler G."/>
            <person name="Jhangiani S."/>
            <person name="Joshi V."/>
            <person name="Lee S."/>
            <person name="Lewis L.R."/>
            <person name="Nazareth L.V."/>
            <person name="Okwuonu G."/>
            <person name="Santibanez J."/>
            <person name="Warren W.C."/>
            <person name="Mardis E.R."/>
            <person name="Weinstock G.M."/>
            <person name="Wilson R.K."/>
            <person name="Delehaunty K."/>
            <person name="Dooling D."/>
            <person name="Fronik C."/>
            <person name="Fulton L."/>
            <person name="Fulton B."/>
            <person name="Graves T."/>
            <person name="Minx P."/>
            <person name="Sodergren E."/>
            <person name="Birney E."/>
            <person name="Margulies E.H."/>
            <person name="Herrero J."/>
            <person name="Green E.D."/>
            <person name="Haussler D."/>
            <person name="Siepel A."/>
            <person name="Goldman N."/>
            <person name="Pollard K.S."/>
            <person name="Pedersen J.S."/>
            <person name="Lander E.S."/>
            <person name="Kellis M."/>
        </authorList>
    </citation>
    <scope>NUCLEOTIDE SEQUENCE [LARGE SCALE GENOMIC DNA]</scope>
    <source>
        <strain evidence="26">2N</strain>
    </source>
</reference>
<dbReference type="GO" id="GO:0001914">
    <property type="term" value="P:regulation of T cell mediated cytotoxicity"/>
    <property type="evidence" value="ECO:0007669"/>
    <property type="project" value="Ensembl"/>
</dbReference>
<dbReference type="GO" id="GO:0097528">
    <property type="term" value="P:execution phase of necroptosis"/>
    <property type="evidence" value="ECO:0007669"/>
    <property type="project" value="Ensembl"/>
</dbReference>
<evidence type="ECO:0000259" key="24">
    <source>
        <dbReference type="PROSITE" id="PS50011"/>
    </source>
</evidence>
<dbReference type="SUPFAM" id="SSF56112">
    <property type="entry name" value="Protein kinase-like (PK-like)"/>
    <property type="match status" value="1"/>
</dbReference>
<dbReference type="Ensembl" id="ENSCPOT00000023378.2">
    <property type="protein sequence ID" value="ENSCPOP00000017871.2"/>
    <property type="gene ID" value="ENSCPOG00000026565.2"/>
</dbReference>
<dbReference type="GO" id="GO:0005634">
    <property type="term" value="C:nucleus"/>
    <property type="evidence" value="ECO:0007669"/>
    <property type="project" value="UniProtKB-SubCell"/>
</dbReference>
<evidence type="ECO:0000256" key="5">
    <source>
        <dbReference type="ARBA" id="ARBA00022490"/>
    </source>
</evidence>
<dbReference type="GO" id="GO:2000452">
    <property type="term" value="P:regulation of CD8-positive, alpha-beta cytotoxic T cell extravasation"/>
    <property type="evidence" value="ECO:0007669"/>
    <property type="project" value="Ensembl"/>
</dbReference>
<dbReference type="GO" id="GO:0042802">
    <property type="term" value="F:identical protein binding"/>
    <property type="evidence" value="ECO:0007669"/>
    <property type="project" value="Ensembl"/>
</dbReference>
<dbReference type="OrthoDB" id="4062651at2759"/>
<dbReference type="EC" id="2.7.11.1" evidence="4"/>
<dbReference type="FunCoup" id="H0W4H0">
    <property type="interactions" value="286"/>
</dbReference>
<dbReference type="GO" id="GO:0032991">
    <property type="term" value="C:protein-containing complex"/>
    <property type="evidence" value="ECO:0007669"/>
    <property type="project" value="Ensembl"/>
</dbReference>
<dbReference type="GO" id="GO:2001244">
    <property type="term" value="P:positive regulation of intrinsic apoptotic signaling pathway"/>
    <property type="evidence" value="ECO:0007669"/>
    <property type="project" value="Ensembl"/>
</dbReference>
<dbReference type="Proteomes" id="UP000005447">
    <property type="component" value="Unassembled WGS sequence"/>
</dbReference>
<dbReference type="InterPro" id="IPR001245">
    <property type="entry name" value="Ser-Thr/Tyr_kinase_cat_dom"/>
</dbReference>
<comment type="subcellular location">
    <subcellularLocation>
        <location evidence="2">Cytoplasm</location>
        <location evidence="2">Cytosol</location>
    </subcellularLocation>
    <subcellularLocation>
        <location evidence="1">Nucleus</location>
    </subcellularLocation>
</comment>
<dbReference type="PRINTS" id="PR00109">
    <property type="entry name" value="TYRKINASE"/>
</dbReference>
<dbReference type="InParanoid" id="H0W4H0"/>
<dbReference type="RefSeq" id="XP_003474333.3">
    <property type="nucleotide sequence ID" value="XM_003474285.5"/>
</dbReference>
<dbReference type="GO" id="GO:0005829">
    <property type="term" value="C:cytosol"/>
    <property type="evidence" value="ECO:0007669"/>
    <property type="project" value="UniProtKB-SubCell"/>
</dbReference>
<dbReference type="AlphaFoldDB" id="H0W4H0"/>
<evidence type="ECO:0000256" key="23">
    <source>
        <dbReference type="SAM" id="MobiDB-lite"/>
    </source>
</evidence>
<evidence type="ECO:0000256" key="15">
    <source>
        <dbReference type="ARBA" id="ARBA00023242"/>
    </source>
</evidence>
<dbReference type="GO" id="GO:0048535">
    <property type="term" value="P:lymph node development"/>
    <property type="evidence" value="ECO:0007669"/>
    <property type="project" value="Ensembl"/>
</dbReference>
<keyword evidence="12" id="KW-0418">Kinase</keyword>
<reference evidence="25" key="3">
    <citation type="submission" date="2025-09" db="UniProtKB">
        <authorList>
            <consortium name="Ensembl"/>
        </authorList>
    </citation>
    <scope>IDENTIFICATION</scope>
    <source>
        <strain evidence="25">2N</strain>
    </source>
</reference>
<dbReference type="VEuPathDB" id="HostDB:ENSCPOG00000026565"/>
<dbReference type="CTD" id="11035"/>
<keyword evidence="11 21" id="KW-0547">Nucleotide-binding</keyword>
<dbReference type="InterPro" id="IPR017441">
    <property type="entry name" value="Protein_kinase_ATP_BS"/>
</dbReference>
<evidence type="ECO:0000256" key="18">
    <source>
        <dbReference type="ARBA" id="ARBA00071065"/>
    </source>
</evidence>
<dbReference type="GeneTree" id="ENSGT00940000160206"/>
<dbReference type="GO" id="GO:0044877">
    <property type="term" value="F:protein-containing complex binding"/>
    <property type="evidence" value="ECO:0007669"/>
    <property type="project" value="Ensembl"/>
</dbReference>
<dbReference type="PROSITE" id="PS50011">
    <property type="entry name" value="PROTEIN_KINASE_DOM"/>
    <property type="match status" value="1"/>
</dbReference>
<dbReference type="GO" id="GO:0006915">
    <property type="term" value="P:apoptotic process"/>
    <property type="evidence" value="ECO:0007669"/>
    <property type="project" value="UniProtKB-KW"/>
</dbReference>
<evidence type="ECO:0000256" key="17">
    <source>
        <dbReference type="ARBA" id="ARBA00048679"/>
    </source>
</evidence>
<evidence type="ECO:0000256" key="6">
    <source>
        <dbReference type="ARBA" id="ARBA00022527"/>
    </source>
</evidence>
<dbReference type="PANTHER" id="PTHR44329">
    <property type="entry name" value="SERINE/THREONINE-PROTEIN KINASE TNNI3K-RELATED"/>
    <property type="match status" value="1"/>
</dbReference>
<dbReference type="InterPro" id="IPR000719">
    <property type="entry name" value="Prot_kinase_dom"/>
</dbReference>
<comment type="similarity">
    <text evidence="3">Belongs to the protein kinase superfamily. TKL Ser/Thr protein kinase family.</text>
</comment>
<dbReference type="GO" id="GO:0005524">
    <property type="term" value="F:ATP binding"/>
    <property type="evidence" value="ECO:0007669"/>
    <property type="project" value="UniProtKB-UniRule"/>
</dbReference>
<evidence type="ECO:0000256" key="9">
    <source>
        <dbReference type="ARBA" id="ARBA00022679"/>
    </source>
</evidence>
<dbReference type="RefSeq" id="XP_013013228.1">
    <property type="nucleotide sequence ID" value="XM_013157774.3"/>
</dbReference>
<dbReference type="FunFam" id="1.10.510.10:FF:000661">
    <property type="entry name" value="Receptor-interacting serine/threonine-protein kinase 3"/>
    <property type="match status" value="1"/>
</dbReference>
<evidence type="ECO:0000256" key="1">
    <source>
        <dbReference type="ARBA" id="ARBA00004123"/>
    </source>
</evidence>
<gene>
    <name evidence="25" type="primary">RIPK3</name>
</gene>
<keyword evidence="5" id="KW-0963">Cytoplasm</keyword>
<keyword evidence="15" id="KW-0539">Nucleus</keyword>
<dbReference type="eggNOG" id="KOG0192">
    <property type="taxonomic scope" value="Eukaryota"/>
</dbReference>
<dbReference type="GeneID" id="100734737"/>
<evidence type="ECO:0000256" key="7">
    <source>
        <dbReference type="ARBA" id="ARBA00022553"/>
    </source>
</evidence>
<dbReference type="PANTHER" id="PTHR44329:SF297">
    <property type="entry name" value="RECEPTOR-INTERACTING SERINE_THREONINE-PROTEIN KINASE 3"/>
    <property type="match status" value="1"/>
</dbReference>
<dbReference type="HOGENOM" id="CLU_559689_0_0_1"/>
<dbReference type="GO" id="GO:2000379">
    <property type="term" value="P:positive regulation of reactive oxygen species metabolic process"/>
    <property type="evidence" value="ECO:0007669"/>
    <property type="project" value="Ensembl"/>
</dbReference>
<evidence type="ECO:0000313" key="26">
    <source>
        <dbReference type="Proteomes" id="UP000005447"/>
    </source>
</evidence>
<keyword evidence="8" id="KW-1210">Necrosis</keyword>
<reference evidence="25" key="2">
    <citation type="submission" date="2025-08" db="UniProtKB">
        <authorList>
            <consortium name="Ensembl"/>
        </authorList>
    </citation>
    <scope>IDENTIFICATION</scope>
    <source>
        <strain evidence="25">2N</strain>
    </source>
</reference>
<dbReference type="GO" id="GO:0048538">
    <property type="term" value="P:thymus development"/>
    <property type="evidence" value="ECO:0007669"/>
    <property type="project" value="Ensembl"/>
</dbReference>
<accession>H0W4H0</accession>
<dbReference type="GO" id="GO:0004706">
    <property type="term" value="F:JUN kinase kinase kinase activity"/>
    <property type="evidence" value="ECO:0007669"/>
    <property type="project" value="TreeGrafter"/>
</dbReference>
<keyword evidence="13 21" id="KW-0067">ATP-binding</keyword>
<dbReference type="GO" id="GO:0032649">
    <property type="term" value="P:regulation of type II interferon production"/>
    <property type="evidence" value="ECO:0007669"/>
    <property type="project" value="Ensembl"/>
</dbReference>
<comment type="catalytic activity">
    <reaction evidence="16">
        <text>L-threonyl-[protein] + ATP = O-phospho-L-threonyl-[protein] + ADP + H(+)</text>
        <dbReference type="Rhea" id="RHEA:46608"/>
        <dbReference type="Rhea" id="RHEA-COMP:11060"/>
        <dbReference type="Rhea" id="RHEA-COMP:11605"/>
        <dbReference type="ChEBI" id="CHEBI:15378"/>
        <dbReference type="ChEBI" id="CHEBI:30013"/>
        <dbReference type="ChEBI" id="CHEBI:30616"/>
        <dbReference type="ChEBI" id="CHEBI:61977"/>
        <dbReference type="ChEBI" id="CHEBI:456216"/>
        <dbReference type="EC" id="2.7.11.1"/>
    </reaction>
</comment>
<dbReference type="GO" id="GO:0033077">
    <property type="term" value="P:T cell differentiation in thymus"/>
    <property type="evidence" value="ECO:0007669"/>
    <property type="project" value="Ensembl"/>
</dbReference>
<evidence type="ECO:0000313" key="25">
    <source>
        <dbReference type="Ensembl" id="ENSCPOP00000017871.2"/>
    </source>
</evidence>
<dbReference type="Bgee" id="ENSCPOG00000026565">
    <property type="expression patterns" value="Expressed in uterine cervix and 12 other cell types or tissues"/>
</dbReference>
<dbReference type="Gene3D" id="1.10.510.10">
    <property type="entry name" value="Transferase(Phosphotransferase) domain 1"/>
    <property type="match status" value="1"/>
</dbReference>
<keyword evidence="7" id="KW-0597">Phosphoprotein</keyword>
<dbReference type="GO" id="GO:0097527">
    <property type="term" value="P:necroptotic signaling pathway"/>
    <property type="evidence" value="ECO:0007669"/>
    <property type="project" value="Ensembl"/>
</dbReference>
<dbReference type="Pfam" id="PF00069">
    <property type="entry name" value="Pkinase"/>
    <property type="match status" value="1"/>
</dbReference>
<dbReference type="GO" id="GO:0060545">
    <property type="term" value="P:positive regulation of necroptotic process"/>
    <property type="evidence" value="ECO:0007669"/>
    <property type="project" value="Ensembl"/>
</dbReference>
<evidence type="ECO:0000256" key="12">
    <source>
        <dbReference type="ARBA" id="ARBA00022777"/>
    </source>
</evidence>
<keyword evidence="26" id="KW-1185">Reference proteome</keyword>
<dbReference type="SMART" id="SM00220">
    <property type="entry name" value="S_TKc"/>
    <property type="match status" value="1"/>
</dbReference>
<dbReference type="EMBL" id="AAKN02019108">
    <property type="status" value="NOT_ANNOTATED_CDS"/>
    <property type="molecule type" value="Genomic_DNA"/>
</dbReference>
<dbReference type="GO" id="GO:1990000">
    <property type="term" value="P:amyloid fibril formation"/>
    <property type="evidence" value="ECO:0007669"/>
    <property type="project" value="Ensembl"/>
</dbReference>
<dbReference type="InterPro" id="IPR051681">
    <property type="entry name" value="Ser/Thr_Kinases-Pseudokinases"/>
</dbReference>
<evidence type="ECO:0000256" key="16">
    <source>
        <dbReference type="ARBA" id="ARBA00047899"/>
    </source>
</evidence>
<evidence type="ECO:0000256" key="8">
    <source>
        <dbReference type="ARBA" id="ARBA00022590"/>
    </source>
</evidence>
<feature type="compositionally biased region" description="Polar residues" evidence="23">
    <location>
        <begin position="332"/>
        <end position="351"/>
    </location>
</feature>
<dbReference type="GO" id="GO:0038061">
    <property type="term" value="P:non-canonical NF-kappaB signal transduction"/>
    <property type="evidence" value="ECO:0007669"/>
    <property type="project" value="Ensembl"/>
</dbReference>
<evidence type="ECO:0000256" key="20">
    <source>
        <dbReference type="ARBA" id="ARBA00081897"/>
    </source>
</evidence>
<organism evidence="25 26">
    <name type="scientific">Cavia porcellus</name>
    <name type="common">Guinea pig</name>
    <dbReference type="NCBI Taxonomy" id="10141"/>
    <lineage>
        <taxon>Eukaryota</taxon>
        <taxon>Metazoa</taxon>
        <taxon>Chordata</taxon>
        <taxon>Craniata</taxon>
        <taxon>Vertebrata</taxon>
        <taxon>Euteleostomi</taxon>
        <taxon>Mammalia</taxon>
        <taxon>Eutheria</taxon>
        <taxon>Euarchontoglires</taxon>
        <taxon>Glires</taxon>
        <taxon>Rodentia</taxon>
        <taxon>Hystricomorpha</taxon>
        <taxon>Caviidae</taxon>
        <taxon>Cavia</taxon>
    </lineage>
</organism>
<proteinExistence type="inferred from homology"/>
<evidence type="ECO:0000256" key="11">
    <source>
        <dbReference type="ARBA" id="ARBA00022741"/>
    </source>
</evidence>
<feature type="region of interest" description="Disordered" evidence="23">
    <location>
        <begin position="310"/>
        <end position="376"/>
    </location>
</feature>
<evidence type="ECO:0000256" key="13">
    <source>
        <dbReference type="ARBA" id="ARBA00022840"/>
    </source>
</evidence>
<dbReference type="GO" id="GO:0046006">
    <property type="term" value="P:regulation of activated T cell proliferation"/>
    <property type="evidence" value="ECO:0007669"/>
    <property type="project" value="Ensembl"/>
</dbReference>
<evidence type="ECO:0000256" key="21">
    <source>
        <dbReference type="PROSITE-ProRule" id="PRU10141"/>
    </source>
</evidence>
<evidence type="ECO:0000256" key="22">
    <source>
        <dbReference type="RuleBase" id="RU000304"/>
    </source>
</evidence>
<evidence type="ECO:0000256" key="14">
    <source>
        <dbReference type="ARBA" id="ARBA00022843"/>
    </source>
</evidence>
<evidence type="ECO:0000256" key="4">
    <source>
        <dbReference type="ARBA" id="ARBA00012513"/>
    </source>
</evidence>
<dbReference type="OMA" id="WDYVSGP"/>
<dbReference type="KEGG" id="cpoc:100734737"/>
<evidence type="ECO:0000256" key="10">
    <source>
        <dbReference type="ARBA" id="ARBA00022703"/>
    </source>
</evidence>
<dbReference type="STRING" id="10141.ENSCPOP00000017871"/>
<dbReference type="InterPro" id="IPR011009">
    <property type="entry name" value="Kinase-like_dom_sf"/>
</dbReference>
<dbReference type="GO" id="GO:0070235">
    <property type="term" value="P:regulation of activation-induced cell death of T cells"/>
    <property type="evidence" value="ECO:0007669"/>
    <property type="project" value="Ensembl"/>
</dbReference>
<keyword evidence="10" id="KW-0053">Apoptosis</keyword>
<feature type="binding site" evidence="21">
    <location>
        <position position="49"/>
    </location>
    <ligand>
        <name>ATP</name>
        <dbReference type="ChEBI" id="CHEBI:30616"/>
    </ligand>
</feature>
<keyword evidence="6 22" id="KW-0723">Serine/threonine-protein kinase</keyword>
<evidence type="ECO:0000256" key="19">
    <source>
        <dbReference type="ARBA" id="ARBA00079155"/>
    </source>
</evidence>
<dbReference type="PROSITE" id="PS00107">
    <property type="entry name" value="PROTEIN_KINASE_ATP"/>
    <property type="match status" value="1"/>
</dbReference>
<comment type="catalytic activity">
    <reaction evidence="17">
        <text>L-seryl-[protein] + ATP = O-phospho-L-seryl-[protein] + ADP + H(+)</text>
        <dbReference type="Rhea" id="RHEA:17989"/>
        <dbReference type="Rhea" id="RHEA-COMP:9863"/>
        <dbReference type="Rhea" id="RHEA-COMP:11604"/>
        <dbReference type="ChEBI" id="CHEBI:15378"/>
        <dbReference type="ChEBI" id="CHEBI:29999"/>
        <dbReference type="ChEBI" id="CHEBI:30616"/>
        <dbReference type="ChEBI" id="CHEBI:83421"/>
        <dbReference type="ChEBI" id="CHEBI:456216"/>
        <dbReference type="EC" id="2.7.11.1"/>
    </reaction>
</comment>
<name>H0W4H0_CAVPO</name>
<keyword evidence="14" id="KW-0832">Ubl conjugation</keyword>